<dbReference type="RefSeq" id="XP_062652363.1">
    <property type="nucleotide sequence ID" value="XM_062791704.1"/>
</dbReference>
<evidence type="ECO:0000313" key="2">
    <source>
        <dbReference type="Proteomes" id="UP001302602"/>
    </source>
</evidence>
<evidence type="ECO:0000313" key="1">
    <source>
        <dbReference type="EMBL" id="KAK4128592.1"/>
    </source>
</evidence>
<dbReference type="EMBL" id="MU853223">
    <property type="protein sequence ID" value="KAK4128592.1"/>
    <property type="molecule type" value="Genomic_DNA"/>
</dbReference>
<protein>
    <submittedName>
        <fullName evidence="1">Uncharacterized protein</fullName>
    </submittedName>
</protein>
<keyword evidence="2" id="KW-1185">Reference proteome</keyword>
<accession>A0AAN6U8X9</accession>
<organism evidence="1 2">
    <name type="scientific">Parathielavia appendiculata</name>
    <dbReference type="NCBI Taxonomy" id="2587402"/>
    <lineage>
        <taxon>Eukaryota</taxon>
        <taxon>Fungi</taxon>
        <taxon>Dikarya</taxon>
        <taxon>Ascomycota</taxon>
        <taxon>Pezizomycotina</taxon>
        <taxon>Sordariomycetes</taxon>
        <taxon>Sordariomycetidae</taxon>
        <taxon>Sordariales</taxon>
        <taxon>Chaetomiaceae</taxon>
        <taxon>Parathielavia</taxon>
    </lineage>
</organism>
<comment type="caution">
    <text evidence="1">The sequence shown here is derived from an EMBL/GenBank/DDBJ whole genome shotgun (WGS) entry which is preliminary data.</text>
</comment>
<reference evidence="1" key="1">
    <citation type="journal article" date="2023" name="Mol. Phylogenet. Evol.">
        <title>Genome-scale phylogeny and comparative genomics of the fungal order Sordariales.</title>
        <authorList>
            <person name="Hensen N."/>
            <person name="Bonometti L."/>
            <person name="Westerberg I."/>
            <person name="Brannstrom I.O."/>
            <person name="Guillou S."/>
            <person name="Cros-Aarteil S."/>
            <person name="Calhoun S."/>
            <person name="Haridas S."/>
            <person name="Kuo A."/>
            <person name="Mondo S."/>
            <person name="Pangilinan J."/>
            <person name="Riley R."/>
            <person name="LaButti K."/>
            <person name="Andreopoulos B."/>
            <person name="Lipzen A."/>
            <person name="Chen C."/>
            <person name="Yan M."/>
            <person name="Daum C."/>
            <person name="Ng V."/>
            <person name="Clum A."/>
            <person name="Steindorff A."/>
            <person name="Ohm R.A."/>
            <person name="Martin F."/>
            <person name="Silar P."/>
            <person name="Natvig D.O."/>
            <person name="Lalanne C."/>
            <person name="Gautier V."/>
            <person name="Ament-Velasquez S.L."/>
            <person name="Kruys A."/>
            <person name="Hutchinson M.I."/>
            <person name="Powell A.J."/>
            <person name="Barry K."/>
            <person name="Miller A.N."/>
            <person name="Grigoriev I.V."/>
            <person name="Debuchy R."/>
            <person name="Gladieux P."/>
            <person name="Hiltunen Thoren M."/>
            <person name="Johannesson H."/>
        </authorList>
    </citation>
    <scope>NUCLEOTIDE SEQUENCE</scope>
    <source>
        <strain evidence="1">CBS 731.68</strain>
    </source>
</reference>
<dbReference type="AlphaFoldDB" id="A0AAN6U8X9"/>
<proteinExistence type="predicted"/>
<name>A0AAN6U8X9_9PEZI</name>
<reference evidence="1" key="2">
    <citation type="submission" date="2023-05" db="EMBL/GenBank/DDBJ databases">
        <authorList>
            <consortium name="Lawrence Berkeley National Laboratory"/>
            <person name="Steindorff A."/>
            <person name="Hensen N."/>
            <person name="Bonometti L."/>
            <person name="Westerberg I."/>
            <person name="Brannstrom I.O."/>
            <person name="Guillou S."/>
            <person name="Cros-Aarteil S."/>
            <person name="Calhoun S."/>
            <person name="Haridas S."/>
            <person name="Kuo A."/>
            <person name="Mondo S."/>
            <person name="Pangilinan J."/>
            <person name="Riley R."/>
            <person name="Labutti K."/>
            <person name="Andreopoulos B."/>
            <person name="Lipzen A."/>
            <person name="Chen C."/>
            <person name="Yanf M."/>
            <person name="Daum C."/>
            <person name="Ng V."/>
            <person name="Clum A."/>
            <person name="Ohm R."/>
            <person name="Martin F."/>
            <person name="Silar P."/>
            <person name="Natvig D."/>
            <person name="Lalanne C."/>
            <person name="Gautier V."/>
            <person name="Ament-Velasquez S.L."/>
            <person name="Kruys A."/>
            <person name="Hutchinson M.I."/>
            <person name="Powell A.J."/>
            <person name="Barry K."/>
            <person name="Miller A.N."/>
            <person name="Grigoriev I.V."/>
            <person name="Debuchy R."/>
            <person name="Gladieux P."/>
            <person name="Thoren M.H."/>
            <person name="Johannesson H."/>
        </authorList>
    </citation>
    <scope>NUCLEOTIDE SEQUENCE</scope>
    <source>
        <strain evidence="1">CBS 731.68</strain>
    </source>
</reference>
<gene>
    <name evidence="1" type="ORF">N657DRAFT_639073</name>
</gene>
<dbReference type="GeneID" id="87828473"/>
<dbReference type="Proteomes" id="UP001302602">
    <property type="component" value="Unassembled WGS sequence"/>
</dbReference>
<sequence>MALAVSATLGVAFRCEGVLMRSPPASLRSTYLSSRFISVHSARAVRLSLYGYREWPSHPVRTAFVHLRGAERYLSRAFPVPVDPCSSLSAIDYCVSVQLNRPYYNEHRRNLCLQC</sequence>